<sequence length="212" mass="23788">MPPTEGTLKDLCKPAALQNILKTESLPILWLGLRGLLLLSERRETAREIRALLPTIMETTSTGNTDIILEALRIFKNVMRHMGMREASSSAVTVAEKMLPLFNHVSSEVRESSIRLFRDLMEAVVWWQKGSMKKNVRGGLLPLLLRMSDEIPSVAQAAGETLVTCAKFLRWKRLKRAAQEQNTLSIRDCLVRTTPEPQPPCLWEGDAGRRGG</sequence>
<dbReference type="PANTHER" id="PTHR23120:SF42">
    <property type="entry name" value="MAESTRO HEAT-LIKE REPEAT FAMILY MEMBER 3"/>
    <property type="match status" value="1"/>
</dbReference>
<dbReference type="OrthoDB" id="9120395at2759"/>
<dbReference type="InterPro" id="IPR055406">
    <property type="entry name" value="HEAT_Maestro"/>
</dbReference>
<dbReference type="Gene3D" id="1.25.10.10">
    <property type="entry name" value="Leucine-rich Repeat Variant"/>
    <property type="match status" value="1"/>
</dbReference>
<name>A0A226M8E3_CALSU</name>
<dbReference type="InterPro" id="IPR045206">
    <property type="entry name" value="Maestro_heat-like_prot"/>
</dbReference>
<comment type="caution">
    <text evidence="2">The sequence shown here is derived from an EMBL/GenBank/DDBJ whole genome shotgun (WGS) entry which is preliminary data.</text>
</comment>
<dbReference type="Proteomes" id="UP000198323">
    <property type="component" value="Unassembled WGS sequence"/>
</dbReference>
<feature type="domain" description="Maestro/Maestro-like HEAT-repeats" evidence="1">
    <location>
        <begin position="16"/>
        <end position="182"/>
    </location>
</feature>
<dbReference type="InterPro" id="IPR011989">
    <property type="entry name" value="ARM-like"/>
</dbReference>
<evidence type="ECO:0000313" key="2">
    <source>
        <dbReference type="EMBL" id="OXB51575.1"/>
    </source>
</evidence>
<dbReference type="SUPFAM" id="SSF48371">
    <property type="entry name" value="ARM repeat"/>
    <property type="match status" value="1"/>
</dbReference>
<dbReference type="EMBL" id="MCFN01011640">
    <property type="protein sequence ID" value="OXB51575.1"/>
    <property type="molecule type" value="Genomic_DNA"/>
</dbReference>
<protein>
    <recommendedName>
        <fullName evidence="1">Maestro/Maestro-like HEAT-repeats domain-containing protein</fullName>
    </recommendedName>
</protein>
<dbReference type="Pfam" id="PF23227">
    <property type="entry name" value="HEAT_MROH2B_C"/>
    <property type="match status" value="1"/>
</dbReference>
<organism evidence="2 3">
    <name type="scientific">Callipepla squamata</name>
    <name type="common">Scaled quail</name>
    <dbReference type="NCBI Taxonomy" id="9009"/>
    <lineage>
        <taxon>Eukaryota</taxon>
        <taxon>Metazoa</taxon>
        <taxon>Chordata</taxon>
        <taxon>Craniata</taxon>
        <taxon>Vertebrata</taxon>
        <taxon>Euteleostomi</taxon>
        <taxon>Archelosauria</taxon>
        <taxon>Archosauria</taxon>
        <taxon>Dinosauria</taxon>
        <taxon>Saurischia</taxon>
        <taxon>Theropoda</taxon>
        <taxon>Coelurosauria</taxon>
        <taxon>Aves</taxon>
        <taxon>Neognathae</taxon>
        <taxon>Galloanserae</taxon>
        <taxon>Galliformes</taxon>
        <taxon>Odontophoridae</taxon>
        <taxon>Callipepla</taxon>
    </lineage>
</organism>
<gene>
    <name evidence="2" type="ORF">ASZ78_012909</name>
</gene>
<dbReference type="GO" id="GO:0005737">
    <property type="term" value="C:cytoplasm"/>
    <property type="evidence" value="ECO:0007669"/>
    <property type="project" value="TreeGrafter"/>
</dbReference>
<dbReference type="InterPro" id="IPR016024">
    <property type="entry name" value="ARM-type_fold"/>
</dbReference>
<keyword evidence="3" id="KW-1185">Reference proteome</keyword>
<proteinExistence type="predicted"/>
<evidence type="ECO:0000313" key="3">
    <source>
        <dbReference type="Proteomes" id="UP000198323"/>
    </source>
</evidence>
<dbReference type="AlphaFoldDB" id="A0A226M8E3"/>
<evidence type="ECO:0000259" key="1">
    <source>
        <dbReference type="Pfam" id="PF23227"/>
    </source>
</evidence>
<accession>A0A226M8E3</accession>
<reference evidence="2 3" key="1">
    <citation type="submission" date="2016-07" db="EMBL/GenBank/DDBJ databases">
        <title>Disparate Historic Effective Population Sizes Predicted by Modern Levels of Genome Diversity for the Scaled Quail (Callipepla squamata) and the Northern Bobwhite (Colinus virginianus): Inferences from First and Second Generation Draft Genome Assemblies for Sympatric New World Quail.</title>
        <authorList>
            <person name="Oldeschulte D.L."/>
            <person name="Halley Y.A."/>
            <person name="Bhattarai E.K."/>
            <person name="Brashear W.A."/>
            <person name="Hill J."/>
            <person name="Metz R.P."/>
            <person name="Johnson C.D."/>
            <person name="Rollins D."/>
            <person name="Peterson M.J."/>
            <person name="Bickhart D.M."/>
            <person name="Decker J.E."/>
            <person name="Seabury C.M."/>
        </authorList>
    </citation>
    <scope>NUCLEOTIDE SEQUENCE [LARGE SCALE GENOMIC DNA]</scope>
    <source>
        <strain evidence="2 3">Texas</strain>
        <tissue evidence="2">Leg muscle</tissue>
    </source>
</reference>
<dbReference type="PANTHER" id="PTHR23120">
    <property type="entry name" value="MAESTRO-RELATED HEAT DOMAIN-CONTAINING"/>
    <property type="match status" value="1"/>
</dbReference>